<dbReference type="InterPro" id="IPR008228">
    <property type="entry name" value="UCP006173"/>
</dbReference>
<keyword evidence="3" id="KW-1185">Reference proteome</keyword>
<dbReference type="InterPro" id="IPR005358">
    <property type="entry name" value="Puta_zinc/iron-chelating_dom"/>
</dbReference>
<sequence length="148" mass="16676">MTRPRFWETVPLAEMTKPEWEALCDGCGKCCLNKLEDEDSGEVAYTRIGCRLLDCDTCLCSNYEGRKAIVPECIILTPETLPDAAYFMPLTCAYRRLHEGKALPEWHPLITGDPESTHKQGGSLRGLVVPETDVPVDDWENYLLRIAT</sequence>
<evidence type="ECO:0000313" key="2">
    <source>
        <dbReference type="EMBL" id="MBT0956122.1"/>
    </source>
</evidence>
<dbReference type="Proteomes" id="UP001315686">
    <property type="component" value="Unassembled WGS sequence"/>
</dbReference>
<name>A0AAP2CKI0_9RHOB</name>
<evidence type="ECO:0000313" key="3">
    <source>
        <dbReference type="Proteomes" id="UP001315686"/>
    </source>
</evidence>
<dbReference type="AlphaFoldDB" id="A0AAP2CKI0"/>
<organism evidence="2 3">
    <name type="scientific">Harenicola maris</name>
    <dbReference type="NCBI Taxonomy" id="2841044"/>
    <lineage>
        <taxon>Bacteria</taxon>
        <taxon>Pseudomonadati</taxon>
        <taxon>Pseudomonadota</taxon>
        <taxon>Alphaproteobacteria</taxon>
        <taxon>Rhodobacterales</taxon>
        <taxon>Paracoccaceae</taxon>
        <taxon>Harenicola</taxon>
    </lineage>
</organism>
<reference evidence="2 3" key="1">
    <citation type="journal article" date="2021" name="Arch. Microbiol.">
        <title>Harenicola maris gen. nov., sp. nov. isolated from the Sea of Japan shallow sediments.</title>
        <authorList>
            <person name="Romanenko L.A."/>
            <person name="Kurilenko V.V."/>
            <person name="Chernysheva N.Y."/>
            <person name="Tekutyeva L.A."/>
            <person name="Velansky P.V."/>
            <person name="Svetashev V.I."/>
            <person name="Isaeva M.P."/>
        </authorList>
    </citation>
    <scope>NUCLEOTIDE SEQUENCE [LARGE SCALE GENOMIC DNA]</scope>
    <source>
        <strain evidence="2 3">KMM 3653</strain>
    </source>
</reference>
<comment type="similarity">
    <text evidence="1">Belongs to the UPF0260 family.</text>
</comment>
<dbReference type="PIRSF" id="PIRSF006173">
    <property type="entry name" value="UCP006173"/>
    <property type="match status" value="1"/>
</dbReference>
<accession>A0AAP2CKI0</accession>
<protein>
    <recommendedName>
        <fullName evidence="1">UPF0260 protein IV417_01880</fullName>
    </recommendedName>
</protein>
<dbReference type="Pfam" id="PF03692">
    <property type="entry name" value="CxxCxxCC"/>
    <property type="match status" value="1"/>
</dbReference>
<dbReference type="NCBIfam" id="NF003501">
    <property type="entry name" value="PRK05170.1-5"/>
    <property type="match status" value="1"/>
</dbReference>
<dbReference type="RefSeq" id="WP_327792334.1">
    <property type="nucleotide sequence ID" value="NZ_JADQAZ010000001.1"/>
</dbReference>
<evidence type="ECO:0000256" key="1">
    <source>
        <dbReference type="HAMAP-Rule" id="MF_00676"/>
    </source>
</evidence>
<comment type="caution">
    <text evidence="2">The sequence shown here is derived from an EMBL/GenBank/DDBJ whole genome shotgun (WGS) entry which is preliminary data.</text>
</comment>
<dbReference type="NCBIfam" id="NF003507">
    <property type="entry name" value="PRK05170.2-5"/>
    <property type="match status" value="1"/>
</dbReference>
<dbReference type="PANTHER" id="PTHR37421">
    <property type="entry name" value="UPF0260 PROTEIN YCGN"/>
    <property type="match status" value="1"/>
</dbReference>
<gene>
    <name evidence="2" type="ORF">IV417_01880</name>
</gene>
<dbReference type="HAMAP" id="MF_00676">
    <property type="entry name" value="UPF0260"/>
    <property type="match status" value="1"/>
</dbReference>
<dbReference type="PANTHER" id="PTHR37421:SF1">
    <property type="entry name" value="UPF0260 PROTEIN YCGN"/>
    <property type="match status" value="1"/>
</dbReference>
<proteinExistence type="inferred from homology"/>
<dbReference type="EMBL" id="JADQAZ010000001">
    <property type="protein sequence ID" value="MBT0956122.1"/>
    <property type="molecule type" value="Genomic_DNA"/>
</dbReference>